<dbReference type="Proteomes" id="UP000466445">
    <property type="component" value="Chromosome"/>
</dbReference>
<evidence type="ECO:0000313" key="2">
    <source>
        <dbReference type="EMBL" id="BBY56937.1"/>
    </source>
</evidence>
<organism evidence="2 3">
    <name type="scientific">Mycolicibacterium sarraceniae</name>
    <dbReference type="NCBI Taxonomy" id="1534348"/>
    <lineage>
        <taxon>Bacteria</taxon>
        <taxon>Bacillati</taxon>
        <taxon>Actinomycetota</taxon>
        <taxon>Actinomycetes</taxon>
        <taxon>Mycobacteriales</taxon>
        <taxon>Mycobacteriaceae</taxon>
        <taxon>Mycolicibacterium</taxon>
    </lineage>
</organism>
<evidence type="ECO:0000256" key="1">
    <source>
        <dbReference type="SAM" id="MobiDB-lite"/>
    </source>
</evidence>
<sequence length="85" mass="8428">MPNGATNTWSKSNSPSLRQNQGVSVGDVLAAVGAARAAMVSRFGPGRLVGAVTAVSVAVACSGARLLAPEWPPVSGWVGATPVAL</sequence>
<dbReference type="KEGG" id="msar:MSAR_00730"/>
<dbReference type="AlphaFoldDB" id="A0A7I7SJ10"/>
<name>A0A7I7SJ10_9MYCO</name>
<accession>A0A7I7SJ10</accession>
<protein>
    <submittedName>
        <fullName evidence="2">Uncharacterized protein</fullName>
    </submittedName>
</protein>
<proteinExistence type="predicted"/>
<feature type="region of interest" description="Disordered" evidence="1">
    <location>
        <begin position="1"/>
        <end position="21"/>
    </location>
</feature>
<evidence type="ECO:0000313" key="3">
    <source>
        <dbReference type="Proteomes" id="UP000466445"/>
    </source>
</evidence>
<keyword evidence="3" id="KW-1185">Reference proteome</keyword>
<gene>
    <name evidence="2" type="ORF">MSAR_00730</name>
</gene>
<dbReference type="EMBL" id="AP022595">
    <property type="protein sequence ID" value="BBY56937.1"/>
    <property type="molecule type" value="Genomic_DNA"/>
</dbReference>
<reference evidence="2 3" key="1">
    <citation type="journal article" date="2019" name="Emerg. Microbes Infect.">
        <title>Comprehensive subspecies identification of 175 nontuberculous mycobacteria species based on 7547 genomic profiles.</title>
        <authorList>
            <person name="Matsumoto Y."/>
            <person name="Kinjo T."/>
            <person name="Motooka D."/>
            <person name="Nabeya D."/>
            <person name="Jung N."/>
            <person name="Uechi K."/>
            <person name="Horii T."/>
            <person name="Iida T."/>
            <person name="Fujita J."/>
            <person name="Nakamura S."/>
        </authorList>
    </citation>
    <scope>NUCLEOTIDE SEQUENCE [LARGE SCALE GENOMIC DNA]</scope>
    <source>
        <strain evidence="2 3">JCM 30395</strain>
    </source>
</reference>